<dbReference type="PANTHER" id="PTHR43133">
    <property type="entry name" value="RNA POLYMERASE ECF-TYPE SIGMA FACTO"/>
    <property type="match status" value="1"/>
</dbReference>
<dbReference type="InterPro" id="IPR039425">
    <property type="entry name" value="RNA_pol_sigma-70-like"/>
</dbReference>
<dbReference type="Pfam" id="PF08281">
    <property type="entry name" value="Sigma70_r4_2"/>
    <property type="match status" value="1"/>
</dbReference>
<reference evidence="7 10" key="2">
    <citation type="submission" date="2019-02" db="EMBL/GenBank/DDBJ databases">
        <title>Complete genome sequence of Desulfobacter hydrogenophilus AcRS1.</title>
        <authorList>
            <person name="Marietou A."/>
            <person name="Lund M.B."/>
            <person name="Marshall I.P.G."/>
            <person name="Schreiber L."/>
            <person name="Jorgensen B."/>
        </authorList>
    </citation>
    <scope>NUCLEOTIDE SEQUENCE [LARGE SCALE GENOMIC DNA]</scope>
    <source>
        <strain evidence="7 10">AcRS1</strain>
    </source>
</reference>
<sequence length="175" mass="20427">MSLTMRQTVRLEVQSLYIDHKTWLRDWLKWKLGCIETAEDLSQDVFMRLLGRSEIVTVRRPRAYLGRIARGLVIDHWRRRDIEDAWRKIQAAVPEQAQPSPEERLEVIEALVEIDRILGKLKPRTRTAFLLARVEGMTCPRIARHLGVSQSTVERDISVALRHCHRALANQDNRS</sequence>
<evidence type="ECO:0000313" key="7">
    <source>
        <dbReference type="EMBL" id="QBH11743.1"/>
    </source>
</evidence>
<evidence type="ECO:0000259" key="5">
    <source>
        <dbReference type="Pfam" id="PF04542"/>
    </source>
</evidence>
<dbReference type="NCBIfam" id="TIGR02937">
    <property type="entry name" value="sigma70-ECF"/>
    <property type="match status" value="1"/>
</dbReference>
<keyword evidence="2" id="KW-0805">Transcription regulation</keyword>
<evidence type="ECO:0000313" key="8">
    <source>
        <dbReference type="EMBL" id="RAM02955.1"/>
    </source>
</evidence>
<evidence type="ECO:0000256" key="1">
    <source>
        <dbReference type="ARBA" id="ARBA00010641"/>
    </source>
</evidence>
<name>A0A328FJ71_9BACT</name>
<dbReference type="InterPro" id="IPR036388">
    <property type="entry name" value="WH-like_DNA-bd_sf"/>
</dbReference>
<evidence type="ECO:0000256" key="2">
    <source>
        <dbReference type="ARBA" id="ARBA00023015"/>
    </source>
</evidence>
<evidence type="ECO:0000259" key="6">
    <source>
        <dbReference type="Pfam" id="PF08281"/>
    </source>
</evidence>
<dbReference type="GO" id="GO:0003677">
    <property type="term" value="F:DNA binding"/>
    <property type="evidence" value="ECO:0007669"/>
    <property type="project" value="InterPro"/>
</dbReference>
<dbReference type="GO" id="GO:0006352">
    <property type="term" value="P:DNA-templated transcription initiation"/>
    <property type="evidence" value="ECO:0007669"/>
    <property type="project" value="InterPro"/>
</dbReference>
<dbReference type="InterPro" id="IPR013324">
    <property type="entry name" value="RNA_pol_sigma_r3/r4-like"/>
</dbReference>
<evidence type="ECO:0000256" key="4">
    <source>
        <dbReference type="ARBA" id="ARBA00023163"/>
    </source>
</evidence>
<dbReference type="SUPFAM" id="SSF88659">
    <property type="entry name" value="Sigma3 and sigma4 domains of RNA polymerase sigma factors"/>
    <property type="match status" value="1"/>
</dbReference>
<keyword evidence="10" id="KW-1185">Reference proteome</keyword>
<dbReference type="Proteomes" id="UP000248798">
    <property type="component" value="Unassembled WGS sequence"/>
</dbReference>
<evidence type="ECO:0000313" key="10">
    <source>
        <dbReference type="Proteomes" id="UP000293902"/>
    </source>
</evidence>
<dbReference type="Proteomes" id="UP000293902">
    <property type="component" value="Chromosome"/>
</dbReference>
<dbReference type="EMBL" id="QLNI01000009">
    <property type="protein sequence ID" value="RAM02955.1"/>
    <property type="molecule type" value="Genomic_DNA"/>
</dbReference>
<feature type="domain" description="RNA polymerase sigma factor 70 region 4 type 2" evidence="6">
    <location>
        <begin position="112"/>
        <end position="164"/>
    </location>
</feature>
<dbReference type="InterPro" id="IPR013249">
    <property type="entry name" value="RNA_pol_sigma70_r4_t2"/>
</dbReference>
<dbReference type="GO" id="GO:0016987">
    <property type="term" value="F:sigma factor activity"/>
    <property type="evidence" value="ECO:0007669"/>
    <property type="project" value="UniProtKB-KW"/>
</dbReference>
<dbReference type="SUPFAM" id="SSF88946">
    <property type="entry name" value="Sigma2 domain of RNA polymerase sigma factors"/>
    <property type="match status" value="1"/>
</dbReference>
<keyword evidence="3" id="KW-0731">Sigma factor</keyword>
<evidence type="ECO:0000313" key="9">
    <source>
        <dbReference type="Proteomes" id="UP000248798"/>
    </source>
</evidence>
<proteinExistence type="inferred from homology"/>
<dbReference type="Gene3D" id="1.10.1740.10">
    <property type="match status" value="1"/>
</dbReference>
<feature type="domain" description="RNA polymerase sigma-70 region 2" evidence="5">
    <location>
        <begin position="16"/>
        <end position="81"/>
    </location>
</feature>
<dbReference type="AlphaFoldDB" id="A0A328FJ71"/>
<protein>
    <submittedName>
        <fullName evidence="8">RNA polymerase subunit sigma</fullName>
    </submittedName>
    <submittedName>
        <fullName evidence="7">Sigma-70 family RNA polymerase sigma factor</fullName>
    </submittedName>
</protein>
<dbReference type="PANTHER" id="PTHR43133:SF63">
    <property type="entry name" value="RNA POLYMERASE SIGMA FACTOR FECI-RELATED"/>
    <property type="match status" value="1"/>
</dbReference>
<dbReference type="Gene3D" id="1.10.10.10">
    <property type="entry name" value="Winged helix-like DNA-binding domain superfamily/Winged helix DNA-binding domain"/>
    <property type="match status" value="1"/>
</dbReference>
<dbReference type="Pfam" id="PF04542">
    <property type="entry name" value="Sigma70_r2"/>
    <property type="match status" value="1"/>
</dbReference>
<dbReference type="EMBL" id="CP036313">
    <property type="protein sequence ID" value="QBH11743.1"/>
    <property type="molecule type" value="Genomic_DNA"/>
</dbReference>
<evidence type="ECO:0000256" key="3">
    <source>
        <dbReference type="ARBA" id="ARBA00023082"/>
    </source>
</evidence>
<dbReference type="InterPro" id="IPR007627">
    <property type="entry name" value="RNA_pol_sigma70_r2"/>
</dbReference>
<reference evidence="8 9" key="1">
    <citation type="submission" date="2018-06" db="EMBL/GenBank/DDBJ databases">
        <title>Complete Genome Sequence of Desulfobacter hydrogenophilus (DSM3380).</title>
        <authorList>
            <person name="Marietou A."/>
            <person name="Schreiber L."/>
            <person name="Marshall I."/>
            <person name="Jorgensen B."/>
        </authorList>
    </citation>
    <scope>NUCLEOTIDE SEQUENCE [LARGE SCALE GENOMIC DNA]</scope>
    <source>
        <strain evidence="8 9">DSM 3380</strain>
    </source>
</reference>
<dbReference type="RefSeq" id="WP_111954724.1">
    <property type="nucleotide sequence ID" value="NZ_CP036313.1"/>
</dbReference>
<organism evidence="8 9">
    <name type="scientific">Desulfobacter hydrogenophilus</name>
    <dbReference type="NCBI Taxonomy" id="2291"/>
    <lineage>
        <taxon>Bacteria</taxon>
        <taxon>Pseudomonadati</taxon>
        <taxon>Thermodesulfobacteriota</taxon>
        <taxon>Desulfobacteria</taxon>
        <taxon>Desulfobacterales</taxon>
        <taxon>Desulfobacteraceae</taxon>
        <taxon>Desulfobacter</taxon>
    </lineage>
</organism>
<gene>
    <name evidence="8" type="ORF">DO021_06030</name>
    <name evidence="7" type="ORF">EYB58_01660</name>
</gene>
<dbReference type="InterPro" id="IPR014284">
    <property type="entry name" value="RNA_pol_sigma-70_dom"/>
</dbReference>
<dbReference type="OrthoDB" id="5511424at2"/>
<comment type="similarity">
    <text evidence="1">Belongs to the sigma-70 factor family. ECF subfamily.</text>
</comment>
<accession>A0A328FJ71</accession>
<dbReference type="InterPro" id="IPR013325">
    <property type="entry name" value="RNA_pol_sigma_r2"/>
</dbReference>
<keyword evidence="4" id="KW-0804">Transcription</keyword>